<protein>
    <submittedName>
        <fullName evidence="1">Uncharacterized protein</fullName>
    </submittedName>
</protein>
<dbReference type="AlphaFoldDB" id="A0A8S1E1J5"/>
<gene>
    <name evidence="1" type="ORF">CLODIP_2_CD10297</name>
</gene>
<organism evidence="1 2">
    <name type="scientific">Cloeon dipterum</name>
    <dbReference type="NCBI Taxonomy" id="197152"/>
    <lineage>
        <taxon>Eukaryota</taxon>
        <taxon>Metazoa</taxon>
        <taxon>Ecdysozoa</taxon>
        <taxon>Arthropoda</taxon>
        <taxon>Hexapoda</taxon>
        <taxon>Insecta</taxon>
        <taxon>Pterygota</taxon>
        <taxon>Palaeoptera</taxon>
        <taxon>Ephemeroptera</taxon>
        <taxon>Pisciforma</taxon>
        <taxon>Baetidae</taxon>
        <taxon>Cloeon</taxon>
    </lineage>
</organism>
<proteinExistence type="predicted"/>
<sequence length="138" mass="15939">MMPDKARLNESTPILKNAWKYISRKISCFSACQEELKPQQLTKPQVFGFSCVYCEEKLPGFLPEFQQLTEHEAGLVPKMCPLHFNKHRAKKRHEEPQDRNKICGKCTALLKIHLKYCDRTAALSLQQTGQMQRTTITS</sequence>
<accession>A0A8S1E1J5</accession>
<name>A0A8S1E1J5_9INSE</name>
<evidence type="ECO:0000313" key="1">
    <source>
        <dbReference type="EMBL" id="CAB3384046.1"/>
    </source>
</evidence>
<reference evidence="1 2" key="1">
    <citation type="submission" date="2020-04" db="EMBL/GenBank/DDBJ databases">
        <authorList>
            <person name="Alioto T."/>
            <person name="Alioto T."/>
            <person name="Gomez Garrido J."/>
        </authorList>
    </citation>
    <scope>NUCLEOTIDE SEQUENCE [LARGE SCALE GENOMIC DNA]</scope>
</reference>
<dbReference type="EMBL" id="CADEPI010000334">
    <property type="protein sequence ID" value="CAB3384046.1"/>
    <property type="molecule type" value="Genomic_DNA"/>
</dbReference>
<comment type="caution">
    <text evidence="1">The sequence shown here is derived from an EMBL/GenBank/DDBJ whole genome shotgun (WGS) entry which is preliminary data.</text>
</comment>
<dbReference type="Proteomes" id="UP000494165">
    <property type="component" value="Unassembled WGS sequence"/>
</dbReference>
<keyword evidence="2" id="KW-1185">Reference proteome</keyword>
<evidence type="ECO:0000313" key="2">
    <source>
        <dbReference type="Proteomes" id="UP000494165"/>
    </source>
</evidence>